<dbReference type="Proteomes" id="UP001152519">
    <property type="component" value="Unassembled WGS sequence"/>
</dbReference>
<reference evidence="4" key="1">
    <citation type="submission" date="2021-05" db="EMBL/GenBank/DDBJ databases">
        <authorList>
            <person name="Arsene-Ploetze F."/>
        </authorList>
    </citation>
    <scope>NUCLEOTIDE SEQUENCE</scope>
    <source>
        <strain evidence="4">DSM 42138</strain>
    </source>
</reference>
<dbReference type="PANTHER" id="PTHR24320:SF148">
    <property type="entry name" value="NAD(P)-BINDING ROSSMANN-FOLD SUPERFAMILY PROTEIN"/>
    <property type="match status" value="1"/>
</dbReference>
<dbReference type="SUPFAM" id="SSF51735">
    <property type="entry name" value="NAD(P)-binding Rossmann-fold domains"/>
    <property type="match status" value="1"/>
</dbReference>
<comment type="similarity">
    <text evidence="1">Belongs to the short-chain dehydrogenases/reductases (SDR) family.</text>
</comment>
<accession>A0A9W4DV29</accession>
<dbReference type="Pfam" id="PF00106">
    <property type="entry name" value="adh_short"/>
    <property type="match status" value="1"/>
</dbReference>
<name>A0A9W4DV29_9ACTN</name>
<keyword evidence="2 4" id="KW-0560">Oxidoreductase</keyword>
<protein>
    <recommendedName>
        <fullName evidence="3">Probable oxidoreductase</fullName>
    </recommendedName>
</protein>
<dbReference type="AlphaFoldDB" id="A0A9W4DV29"/>
<comment type="caution">
    <text evidence="4">The sequence shown here is derived from an EMBL/GenBank/DDBJ whole genome shotgun (WGS) entry which is preliminary data.</text>
</comment>
<evidence type="ECO:0000313" key="5">
    <source>
        <dbReference type="Proteomes" id="UP001152519"/>
    </source>
</evidence>
<evidence type="ECO:0000256" key="3">
    <source>
        <dbReference type="ARBA" id="ARBA00071493"/>
    </source>
</evidence>
<dbReference type="FunFam" id="3.40.50.720:FF:000594">
    <property type="entry name" value="Short-chain oxidoreductase"/>
    <property type="match status" value="1"/>
</dbReference>
<sequence length="320" mass="33129">MTGARILGGMNALTPSKTRLTTPFGFSATTGEVLAGLDLGGRRALVTGATSGLGAETARALAGAGAEVVLGVRDADAGRRAADAIRESTGNARVTANRLDLADLGSVRDFAAGWDGPLHMLVNNAGIMAPPELTRTPQGRELQFAVNFLGHFALTTALHRALARAGGARVVSLSSNAHLYAPVVFDDLDFRFRPYQPLGAYGESKTADVLLAVEATRRWAGDGILANAVNPGAIATNLQRHTGGLRTPPERRKTAAQGAATPVLLAASPLLEGVGGRYFEHGEEAALLDEAPPLFGGGVAPFALDPGNAERLWDTALALL</sequence>
<evidence type="ECO:0000313" key="4">
    <source>
        <dbReference type="EMBL" id="CAG6396570.1"/>
    </source>
</evidence>
<evidence type="ECO:0000256" key="1">
    <source>
        <dbReference type="ARBA" id="ARBA00006484"/>
    </source>
</evidence>
<dbReference type="GO" id="GO:0016491">
    <property type="term" value="F:oxidoreductase activity"/>
    <property type="evidence" value="ECO:0007669"/>
    <property type="project" value="UniProtKB-KW"/>
</dbReference>
<dbReference type="PRINTS" id="PR00081">
    <property type="entry name" value="GDHRDH"/>
</dbReference>
<dbReference type="InterPro" id="IPR002347">
    <property type="entry name" value="SDR_fam"/>
</dbReference>
<dbReference type="InterPro" id="IPR036291">
    <property type="entry name" value="NAD(P)-bd_dom_sf"/>
</dbReference>
<dbReference type="EMBL" id="CAJSLV010000073">
    <property type="protein sequence ID" value="CAG6396570.1"/>
    <property type="molecule type" value="Genomic_DNA"/>
</dbReference>
<dbReference type="PANTHER" id="PTHR24320">
    <property type="entry name" value="RETINOL DEHYDROGENASE"/>
    <property type="match status" value="1"/>
</dbReference>
<proteinExistence type="inferred from homology"/>
<keyword evidence="5" id="KW-1185">Reference proteome</keyword>
<organism evidence="4 5">
    <name type="scientific">Actinacidiphila cocklensis</name>
    <dbReference type="NCBI Taxonomy" id="887465"/>
    <lineage>
        <taxon>Bacteria</taxon>
        <taxon>Bacillati</taxon>
        <taxon>Actinomycetota</taxon>
        <taxon>Actinomycetes</taxon>
        <taxon>Kitasatosporales</taxon>
        <taxon>Streptomycetaceae</taxon>
        <taxon>Actinacidiphila</taxon>
    </lineage>
</organism>
<dbReference type="Gene3D" id="3.40.50.720">
    <property type="entry name" value="NAD(P)-binding Rossmann-like Domain"/>
    <property type="match status" value="1"/>
</dbReference>
<evidence type="ECO:0000256" key="2">
    <source>
        <dbReference type="ARBA" id="ARBA00023002"/>
    </source>
</evidence>
<gene>
    <name evidence="4" type="ORF">SCOCK_420071</name>
</gene>